<evidence type="ECO:0000313" key="8">
    <source>
        <dbReference type="EMBL" id="RFA36103.1"/>
    </source>
</evidence>
<keyword evidence="6" id="KW-0472">Membrane</keyword>
<evidence type="ECO:0000256" key="5">
    <source>
        <dbReference type="ARBA" id="ARBA00022729"/>
    </source>
</evidence>
<dbReference type="EMBL" id="NFZW01000010">
    <property type="protein sequence ID" value="RFA36103.1"/>
    <property type="molecule type" value="Genomic_DNA"/>
</dbReference>
<evidence type="ECO:0000256" key="3">
    <source>
        <dbReference type="ARBA" id="ARBA00022452"/>
    </source>
</evidence>
<proteinExistence type="inferred from homology"/>
<dbReference type="OrthoDB" id="19849at2"/>
<dbReference type="AlphaFoldDB" id="A0A3E0WV98"/>
<dbReference type="SUPFAM" id="SSF56935">
    <property type="entry name" value="Porins"/>
    <property type="match status" value="1"/>
</dbReference>
<accession>A0A3E0WV98</accession>
<keyword evidence="7" id="KW-0998">Cell outer membrane</keyword>
<sequence>MRRILGRRRSYVLIGCGPLLISLQAVGAGFELPSKGIKEMGIAYSGSAALLEDASAVAHNPAGLLRLQGRQVSGGLTIIRSGFDYEAEAHREMIESIGGQVPGEGEGSISASSVAPHLYYSHTLSEAAAVGFGIYVPFASTTDYGDEWVGRYHATETEITTINLNPALAVRITDTLGVGIGGVAQYFDGRFQNKIDLGYLVADELIAQLHDAPLVSPNEAAIVDSLAHQFDVDNDMSVDSWAYGFNLGLLWEPSQATRIGFNYQSRVRHVADGQAKRPQTLDEEFRQRLEDAIDDNMPGLASIFDPNAAANGANRAVGPLGAAGGDIRLVTDMPEIVTLSVYQALGQNLALVGGSPIRGGAALASCGLPTSTRPNGAGAT</sequence>
<dbReference type="Proteomes" id="UP000256763">
    <property type="component" value="Unassembled WGS sequence"/>
</dbReference>
<evidence type="ECO:0000256" key="6">
    <source>
        <dbReference type="ARBA" id="ARBA00023136"/>
    </source>
</evidence>
<comment type="similarity">
    <text evidence="2">Belongs to the OmpP1/FadL family.</text>
</comment>
<evidence type="ECO:0000256" key="2">
    <source>
        <dbReference type="ARBA" id="ARBA00008163"/>
    </source>
</evidence>
<dbReference type="InterPro" id="IPR005017">
    <property type="entry name" value="OMPP1/FadL/TodX"/>
</dbReference>
<keyword evidence="4" id="KW-0812">Transmembrane</keyword>
<dbReference type="Gene3D" id="2.40.160.60">
    <property type="entry name" value="Outer membrane protein transport protein (OMPP1/FadL/TodX)"/>
    <property type="match status" value="1"/>
</dbReference>
<reference evidence="9" key="1">
    <citation type="submission" date="2017-05" db="EMBL/GenBank/DDBJ databases">
        <authorList>
            <person name="Sharma S."/>
            <person name="Sidhu C."/>
            <person name="Pinnaka A.K."/>
        </authorList>
    </citation>
    <scope>NUCLEOTIDE SEQUENCE [LARGE SCALE GENOMIC DNA]</scope>
    <source>
        <strain evidence="9">AK93</strain>
    </source>
</reference>
<keyword evidence="3" id="KW-1134">Transmembrane beta strand</keyword>
<organism evidence="8 9">
    <name type="scientific">Alkalilimnicola ehrlichii</name>
    <dbReference type="NCBI Taxonomy" id="351052"/>
    <lineage>
        <taxon>Bacteria</taxon>
        <taxon>Pseudomonadati</taxon>
        <taxon>Pseudomonadota</taxon>
        <taxon>Gammaproteobacteria</taxon>
        <taxon>Chromatiales</taxon>
        <taxon>Ectothiorhodospiraceae</taxon>
        <taxon>Alkalilimnicola</taxon>
    </lineage>
</organism>
<comment type="subcellular location">
    <subcellularLocation>
        <location evidence="1">Cell outer membrane</location>
        <topology evidence="1">Multi-pass membrane protein</topology>
    </subcellularLocation>
</comment>
<evidence type="ECO:0000256" key="4">
    <source>
        <dbReference type="ARBA" id="ARBA00022692"/>
    </source>
</evidence>
<dbReference type="PANTHER" id="PTHR35093:SF8">
    <property type="entry name" value="OUTER MEMBRANE PROTEIN NMB0088-RELATED"/>
    <property type="match status" value="1"/>
</dbReference>
<gene>
    <name evidence="8" type="ORF">CAL65_11650</name>
</gene>
<evidence type="ECO:0000313" key="9">
    <source>
        <dbReference type="Proteomes" id="UP000256763"/>
    </source>
</evidence>
<name>A0A3E0WV98_9GAMM</name>
<dbReference type="Pfam" id="PF03349">
    <property type="entry name" value="Toluene_X"/>
    <property type="match status" value="1"/>
</dbReference>
<keyword evidence="9" id="KW-1185">Reference proteome</keyword>
<protein>
    <recommendedName>
        <fullName evidence="10">Aromatic hydrocarbon degradation protein</fullName>
    </recommendedName>
</protein>
<evidence type="ECO:0000256" key="7">
    <source>
        <dbReference type="ARBA" id="ARBA00023237"/>
    </source>
</evidence>
<evidence type="ECO:0000256" key="1">
    <source>
        <dbReference type="ARBA" id="ARBA00004571"/>
    </source>
</evidence>
<dbReference type="GO" id="GO:0015483">
    <property type="term" value="F:long-chain fatty acid transporting porin activity"/>
    <property type="evidence" value="ECO:0007669"/>
    <property type="project" value="TreeGrafter"/>
</dbReference>
<comment type="caution">
    <text evidence="8">The sequence shown here is derived from an EMBL/GenBank/DDBJ whole genome shotgun (WGS) entry which is preliminary data.</text>
</comment>
<evidence type="ECO:0008006" key="10">
    <source>
        <dbReference type="Google" id="ProtNLM"/>
    </source>
</evidence>
<keyword evidence="5" id="KW-0732">Signal</keyword>
<dbReference type="PANTHER" id="PTHR35093">
    <property type="entry name" value="OUTER MEMBRANE PROTEIN NMB0088-RELATED"/>
    <property type="match status" value="1"/>
</dbReference>
<dbReference type="GO" id="GO:0009279">
    <property type="term" value="C:cell outer membrane"/>
    <property type="evidence" value="ECO:0007669"/>
    <property type="project" value="UniProtKB-SubCell"/>
</dbReference>